<feature type="domain" description="NodB homology" evidence="1">
    <location>
        <begin position="52"/>
        <end position="146"/>
    </location>
</feature>
<dbReference type="EMBL" id="LT859958">
    <property type="protein sequence ID" value="SMX53195.1"/>
    <property type="molecule type" value="Genomic_DNA"/>
</dbReference>
<dbReference type="InterPro" id="IPR011330">
    <property type="entry name" value="Glyco_hydro/deAcase_b/a-brl"/>
</dbReference>
<sequence>MVFDGKIYFNYSLDCELPPEPPFGGPKTWEFAEESVTGFIEVMNDWGLLDGASLFVYPDVARRQSALYRQLANEGVEIALHLNGMRYSKMKTPAWLGSLSYEDQYEALRIAKEDLENVIGKACLGYRACYTSANDDTFPILEALGFLWTSTTAVGTYKPEIYACWKGGWPFPHYASRKSRLIPGDLKIYEIPKTRGRSVFFENNPDRPLDLRAETNPAIIGPDGEKFRMVIMENLEEMEKCNQPIRVIMSGSHNTGLFGDRNSLYYNNLRLFCQIARDCCEALSYEFIPSSFLSVACIAQKLDVF</sequence>
<keyword evidence="3" id="KW-1185">Reference proteome</keyword>
<organism evidence="2 3">
    <name type="scientific">Candidatus Brevifilum fermentans</name>
    <dbReference type="NCBI Taxonomy" id="1986204"/>
    <lineage>
        <taxon>Bacteria</taxon>
        <taxon>Bacillati</taxon>
        <taxon>Chloroflexota</taxon>
        <taxon>Anaerolineae</taxon>
        <taxon>Anaerolineales</taxon>
        <taxon>Anaerolineaceae</taxon>
        <taxon>Candidatus Brevifilum</taxon>
    </lineage>
</organism>
<dbReference type="AlphaFoldDB" id="A0A1Y6K0H0"/>
<dbReference type="SUPFAM" id="SSF88713">
    <property type="entry name" value="Glycoside hydrolase/deacetylase"/>
    <property type="match status" value="1"/>
</dbReference>
<dbReference type="GO" id="GO:0016810">
    <property type="term" value="F:hydrolase activity, acting on carbon-nitrogen (but not peptide) bonds"/>
    <property type="evidence" value="ECO:0007669"/>
    <property type="project" value="InterPro"/>
</dbReference>
<dbReference type="GO" id="GO:0005975">
    <property type="term" value="P:carbohydrate metabolic process"/>
    <property type="evidence" value="ECO:0007669"/>
    <property type="project" value="InterPro"/>
</dbReference>
<accession>A0A1Y6K0H0</accession>
<evidence type="ECO:0000313" key="3">
    <source>
        <dbReference type="Proteomes" id="UP000195514"/>
    </source>
</evidence>
<protein>
    <recommendedName>
        <fullName evidence="1">NodB homology domain-containing protein</fullName>
    </recommendedName>
</protein>
<proteinExistence type="predicted"/>
<dbReference type="KEGG" id="abat:CFX1CAM_0129"/>
<name>A0A1Y6K0H0_9CHLR</name>
<dbReference type="OrthoDB" id="139753at2"/>
<dbReference type="Proteomes" id="UP000195514">
    <property type="component" value="Chromosome I"/>
</dbReference>
<evidence type="ECO:0000259" key="1">
    <source>
        <dbReference type="Pfam" id="PF01522"/>
    </source>
</evidence>
<dbReference type="InterPro" id="IPR002509">
    <property type="entry name" value="NODB_dom"/>
</dbReference>
<evidence type="ECO:0000313" key="2">
    <source>
        <dbReference type="EMBL" id="SMX53195.1"/>
    </source>
</evidence>
<reference evidence="3" key="1">
    <citation type="submission" date="2017-05" db="EMBL/GenBank/DDBJ databases">
        <authorList>
            <person name="Kirkegaard R."/>
            <person name="Mcilroy J S."/>
        </authorList>
    </citation>
    <scope>NUCLEOTIDE SEQUENCE [LARGE SCALE GENOMIC DNA]</scope>
</reference>
<dbReference type="RefSeq" id="WP_087861150.1">
    <property type="nucleotide sequence ID" value="NZ_LT859958.1"/>
</dbReference>
<dbReference type="Gene3D" id="3.20.20.370">
    <property type="entry name" value="Glycoside hydrolase/deacetylase"/>
    <property type="match status" value="1"/>
</dbReference>
<dbReference type="Pfam" id="PF01522">
    <property type="entry name" value="Polysacc_deac_1"/>
    <property type="match status" value="1"/>
</dbReference>
<gene>
    <name evidence="2" type="ORF">CFX1CAM_0129</name>
</gene>